<name>A0A7K0BV62_9ACTN</name>
<evidence type="ECO:0000313" key="2">
    <source>
        <dbReference type="EMBL" id="MQY05037.1"/>
    </source>
</evidence>
<keyword evidence="1" id="KW-0472">Membrane</keyword>
<protein>
    <recommendedName>
        <fullName evidence="4">Prenyltransferase</fullName>
    </recommendedName>
</protein>
<feature type="transmembrane region" description="Helical" evidence="1">
    <location>
        <begin position="271"/>
        <end position="292"/>
    </location>
</feature>
<keyword evidence="3" id="KW-1185">Reference proteome</keyword>
<keyword evidence="1" id="KW-1133">Transmembrane helix</keyword>
<dbReference type="Proteomes" id="UP000487268">
    <property type="component" value="Unassembled WGS sequence"/>
</dbReference>
<organism evidence="2 3">
    <name type="scientific">Actinomadura macrotermitis</name>
    <dbReference type="NCBI Taxonomy" id="2585200"/>
    <lineage>
        <taxon>Bacteria</taxon>
        <taxon>Bacillati</taxon>
        <taxon>Actinomycetota</taxon>
        <taxon>Actinomycetes</taxon>
        <taxon>Streptosporangiales</taxon>
        <taxon>Thermomonosporaceae</taxon>
        <taxon>Actinomadura</taxon>
    </lineage>
</organism>
<evidence type="ECO:0008006" key="4">
    <source>
        <dbReference type="Google" id="ProtNLM"/>
    </source>
</evidence>
<feature type="transmembrane region" description="Helical" evidence="1">
    <location>
        <begin position="143"/>
        <end position="164"/>
    </location>
</feature>
<feature type="transmembrane region" description="Helical" evidence="1">
    <location>
        <begin position="212"/>
        <end position="233"/>
    </location>
</feature>
<feature type="transmembrane region" description="Helical" evidence="1">
    <location>
        <begin position="170"/>
        <end position="191"/>
    </location>
</feature>
<dbReference type="RefSeq" id="WP_153533162.1">
    <property type="nucleotide sequence ID" value="NZ_WEGH01000002.1"/>
</dbReference>
<sequence length="293" mass="30861">MSRPVAEGRAQAAASYLLARFPPQSLGLAIVVCALSATLLCALSAPRMSVPAVATTVSTVTLVLLFLLMRLADDLNDLPHDRPPGPERERARGALIRAIVAVIGVAALLNVTRPRAAGVVLATSALVLLTPFVLKHLLRENRLLLLPCYEGGPALALLYVPLAWSDASGIALSVPLTLGITGAFWASYEFWKFSRKAGQDVYQPYDLSDPGLRLVLLGLAALLATCVLAVWRLGGLSPLFPLLGLPGPALLAAAVVRRWPRRGVDATPGWAGLPIVVALVGAVAAEGLWTALR</sequence>
<accession>A0A7K0BV62</accession>
<keyword evidence="1" id="KW-0812">Transmembrane</keyword>
<feature type="transmembrane region" description="Helical" evidence="1">
    <location>
        <begin position="52"/>
        <end position="72"/>
    </location>
</feature>
<reference evidence="2 3" key="1">
    <citation type="submission" date="2019-10" db="EMBL/GenBank/DDBJ databases">
        <title>Actinomadura rubteroloni sp. nov. and Actinomadura macrotermitis sp. nov., isolated from the gut of fungus growing-termite Macrotermes natalensis.</title>
        <authorList>
            <person name="Benndorf R."/>
            <person name="Martin K."/>
            <person name="Kuefner M."/>
            <person name="De Beer W."/>
            <person name="Kaster A.-K."/>
            <person name="Vollmers J."/>
            <person name="Poulsen M."/>
            <person name="Beemelmanns C."/>
        </authorList>
    </citation>
    <scope>NUCLEOTIDE SEQUENCE [LARGE SCALE GENOMIC DNA]</scope>
    <source>
        <strain evidence="2 3">RB68</strain>
    </source>
</reference>
<dbReference type="EMBL" id="WEGH01000002">
    <property type="protein sequence ID" value="MQY05037.1"/>
    <property type="molecule type" value="Genomic_DNA"/>
</dbReference>
<evidence type="ECO:0000313" key="3">
    <source>
        <dbReference type="Proteomes" id="UP000487268"/>
    </source>
</evidence>
<proteinExistence type="predicted"/>
<dbReference type="AlphaFoldDB" id="A0A7K0BV62"/>
<feature type="transmembrane region" description="Helical" evidence="1">
    <location>
        <begin position="239"/>
        <end position="259"/>
    </location>
</feature>
<feature type="transmembrane region" description="Helical" evidence="1">
    <location>
        <begin position="93"/>
        <end position="110"/>
    </location>
</feature>
<gene>
    <name evidence="2" type="ORF">ACRB68_31000</name>
</gene>
<feature type="transmembrane region" description="Helical" evidence="1">
    <location>
        <begin position="26"/>
        <end position="46"/>
    </location>
</feature>
<evidence type="ECO:0000256" key="1">
    <source>
        <dbReference type="SAM" id="Phobius"/>
    </source>
</evidence>
<dbReference type="OrthoDB" id="9096363at2"/>
<comment type="caution">
    <text evidence="2">The sequence shown here is derived from an EMBL/GenBank/DDBJ whole genome shotgun (WGS) entry which is preliminary data.</text>
</comment>
<feature type="transmembrane region" description="Helical" evidence="1">
    <location>
        <begin position="116"/>
        <end position="134"/>
    </location>
</feature>